<keyword evidence="2" id="KW-0436">Ligase</keyword>
<dbReference type="AlphaFoldDB" id="A0A0S1MI73"/>
<evidence type="ECO:0000256" key="1">
    <source>
        <dbReference type="SAM" id="SignalP"/>
    </source>
</evidence>
<sequence>MLTGTLPWTMLPIALALDFSKFSAFTSSFSSSLIFSSSFSFEVHNSGSGSFLAFFASPIFFLT</sequence>
<feature type="chain" id="PRO_5006589243" evidence="1">
    <location>
        <begin position="17"/>
        <end position="63"/>
    </location>
</feature>
<accession>A0A0S1MI73</accession>
<feature type="signal peptide" evidence="1">
    <location>
        <begin position="1"/>
        <end position="16"/>
    </location>
</feature>
<dbReference type="EMBL" id="KT246503">
    <property type="protein sequence ID" value="ALL40594.1"/>
    <property type="molecule type" value="mRNA"/>
</dbReference>
<keyword evidence="1" id="KW-0732">Signal</keyword>
<organism evidence="2">
    <name type="scientific">Phakopsora pachyrhizi</name>
    <name type="common">Asian soybean rust disease fungus</name>
    <dbReference type="NCBI Taxonomy" id="170000"/>
    <lineage>
        <taxon>Eukaryota</taxon>
        <taxon>Fungi</taxon>
        <taxon>Dikarya</taxon>
        <taxon>Basidiomycota</taxon>
        <taxon>Pucciniomycotina</taxon>
        <taxon>Pucciniomycetes</taxon>
        <taxon>Pucciniales</taxon>
        <taxon>Phakopsoraceae</taxon>
        <taxon>Phakopsora</taxon>
    </lineage>
</organism>
<keyword evidence="2" id="KW-0030">Aminoacyl-tRNA synthetase</keyword>
<dbReference type="GO" id="GO:0004812">
    <property type="term" value="F:aminoacyl-tRNA ligase activity"/>
    <property type="evidence" value="ECO:0007669"/>
    <property type="project" value="UniProtKB-KW"/>
</dbReference>
<reference evidence="2" key="1">
    <citation type="submission" date="2015-07" db="EMBL/GenBank/DDBJ databases">
        <title>Elucidating the P. pachyrhizi secretome and potential effectors.</title>
        <authorList>
            <person name="de Carvalho M.C.C.G."/>
            <person name="Nascimento L.C."/>
            <person name="Darben L.M."/>
            <person name="Polizel-Podanosqui A.M."/>
            <person name="Lopes-Caitar V.S."/>
            <person name="Rocha C.S."/>
            <person name="Qi M."/>
            <person name="Carazolle M."/>
            <person name="Kuwahara M.K."/>
            <person name="Pereira G.A.G."/>
            <person name="Abdelnoor R.V."/>
            <person name="Whitham S.A."/>
            <person name="Marcelino-Guimaraes F.C."/>
        </authorList>
    </citation>
    <scope>NUCLEOTIDE SEQUENCE</scope>
</reference>
<name>A0A0S1MI73_PHAPC</name>
<protein>
    <submittedName>
        <fullName evidence="2">Seryl-tRNA synthetase</fullName>
    </submittedName>
</protein>
<proteinExistence type="evidence at transcript level"/>
<evidence type="ECO:0000313" key="2">
    <source>
        <dbReference type="EMBL" id="ALL40594.1"/>
    </source>
</evidence>